<evidence type="ECO:0000313" key="4">
    <source>
        <dbReference type="Proteomes" id="UP000218543"/>
    </source>
</evidence>
<proteinExistence type="predicted"/>
<dbReference type="Proteomes" id="UP000531916">
    <property type="component" value="Unassembled WGS sequence"/>
</dbReference>
<accession>A0A2A3UJR2</accession>
<reference evidence="1 5" key="2">
    <citation type="submission" date="2019-04" db="EMBL/GenBank/DDBJ databases">
        <authorList>
            <consortium name="NARMS: The National Antimicrobial Resistance Monitoring System"/>
        </authorList>
    </citation>
    <scope>NUCLEOTIDE SEQUENCE [LARGE SCALE GENOMIC DNA]</scope>
    <source>
        <strain evidence="1 5">FSIS11919500</strain>
    </source>
</reference>
<dbReference type="SMR" id="A0A2A3UJR2"/>
<reference evidence="3 4" key="1">
    <citation type="submission" date="2016-12" db="EMBL/GenBank/DDBJ databases">
        <title>Real-Time Genomic Investigation Underlying the Public Health Response to a Shiga Toxin-Producing Escherichia Coli O26:H11 Outbreak in a Nursery.</title>
        <authorList>
            <person name="Ferdous M."/>
            <person name="Moran-Gilad J."/>
            <person name="Rossen J.W."/>
            <person name="Gdalevich M."/>
        </authorList>
    </citation>
    <scope>NUCLEOTIDE SEQUENCE [LARGE SCALE GENOMIC DNA]</scope>
    <source>
        <strain evidence="3 4">STEC 514-2</strain>
    </source>
</reference>
<evidence type="ECO:0000313" key="1">
    <source>
        <dbReference type="EMBL" id="EFC2249419.1"/>
    </source>
</evidence>
<gene>
    <name evidence="3" type="ORF">BTQ06_27760</name>
    <name evidence="1" type="ORF">E5H86_27460</name>
    <name evidence="2" type="ORF">G4A38_26570</name>
</gene>
<dbReference type="RefSeq" id="WP_000885242.1">
    <property type="nucleotide sequence ID" value="NZ_AP026108.1"/>
</dbReference>
<evidence type="ECO:0000313" key="3">
    <source>
        <dbReference type="EMBL" id="PAU10917.1"/>
    </source>
</evidence>
<name>A0A2A3UJR2_ECOLX</name>
<dbReference type="EMBL" id="AASEPP010000096">
    <property type="protein sequence ID" value="EFC2249419.1"/>
    <property type="molecule type" value="Genomic_DNA"/>
</dbReference>
<dbReference type="InterPro" id="IPR009888">
    <property type="entry name" value="CdiI_Proteobact"/>
</dbReference>
<reference evidence="2" key="3">
    <citation type="journal article" date="2020" name="J. Appl. Microbiol.">
        <title>Genetic characterization of Shigatoxigenic and enteropathogenic Escherichia coli O80:H2 from diarrheic and septicemic calves and relatedness to human Shigatoxigenic E. coli O80:H2.</title>
        <authorList>
            <person name="Habets A."/>
            <person name="Crombe F."/>
            <person name="Nakamura K."/>
            <person name="Guerin V."/>
            <person name="De Rauw K."/>
            <person name="Pierard D."/>
            <person name="Saulmont M."/>
            <person name="Hayashi T."/>
            <person name="Mainil J.G."/>
            <person name="Thiry D."/>
        </authorList>
    </citation>
    <scope>NUCLEOTIDE SEQUENCE [LARGE SCALE GENOMIC DNA]</scope>
    <source>
        <strain evidence="2">EH3306</strain>
    </source>
</reference>
<dbReference type="AlphaFoldDB" id="A0A2A3UJR2"/>
<dbReference type="Pfam" id="PF07262">
    <property type="entry name" value="CdiI"/>
    <property type="match status" value="1"/>
</dbReference>
<dbReference type="Proteomes" id="UP000218543">
    <property type="component" value="Unassembled WGS sequence"/>
</dbReference>
<evidence type="ECO:0000313" key="2">
    <source>
        <dbReference type="EMBL" id="NYQ42005.1"/>
    </source>
</evidence>
<dbReference type="EMBL" id="MRVZ01000172">
    <property type="protein sequence ID" value="PAU10917.1"/>
    <property type="molecule type" value="Genomic_DNA"/>
</dbReference>
<dbReference type="Proteomes" id="UP000540485">
    <property type="component" value="Unassembled WGS sequence"/>
</dbReference>
<evidence type="ECO:0000313" key="5">
    <source>
        <dbReference type="Proteomes" id="UP000531916"/>
    </source>
</evidence>
<sequence length="167" mass="18957">MAFNKDQDYWANIFVTPDFLSVETYSGLGMTGRDPLFSPRLLQPDVDDKSLGEEILQALSDSRTLDVLEERVAFFDLEKSKEQYAAWIATLMEKYGYRTKRALFKNMKKVGIHLVNDVITIRPSFHEKLEAWSGNRINESDYVVLPADSSPTEIGSGLRLALSRCKG</sequence>
<dbReference type="InterPro" id="IPR037891">
    <property type="entry name" value="Cdil-like_sf"/>
</dbReference>
<organism evidence="1 5">
    <name type="scientific">Escherichia coli</name>
    <dbReference type="NCBI Taxonomy" id="562"/>
    <lineage>
        <taxon>Bacteria</taxon>
        <taxon>Pseudomonadati</taxon>
        <taxon>Pseudomonadota</taxon>
        <taxon>Gammaproteobacteria</taxon>
        <taxon>Enterobacterales</taxon>
        <taxon>Enterobacteriaceae</taxon>
        <taxon>Escherichia</taxon>
    </lineage>
</organism>
<dbReference type="SUPFAM" id="SSF160207">
    <property type="entry name" value="NMB0488-like"/>
    <property type="match status" value="1"/>
</dbReference>
<dbReference type="EMBL" id="JABUPJ010000087">
    <property type="protein sequence ID" value="NYQ42005.1"/>
    <property type="molecule type" value="Genomic_DNA"/>
</dbReference>
<comment type="caution">
    <text evidence="1">The sequence shown here is derived from an EMBL/GenBank/DDBJ whole genome shotgun (WGS) entry which is preliminary data.</text>
</comment>
<dbReference type="CDD" id="cd13445">
    <property type="entry name" value="CDI_inhibitor_EC869_like"/>
    <property type="match status" value="1"/>
</dbReference>
<dbReference type="Gene3D" id="3.40.1590.10">
    <property type="entry name" value="NMB0488-like"/>
    <property type="match status" value="1"/>
</dbReference>
<protein>
    <submittedName>
        <fullName evidence="2">CdiI family contact-dependent growth inhibition immunity protein</fullName>
    </submittedName>
    <submittedName>
        <fullName evidence="1">DUF1436 family protein</fullName>
    </submittedName>
</protein>